<reference evidence="1" key="1">
    <citation type="journal article" date="2020" name="New Phytol.">
        <title>Comparative genomics reveals dynamic genome evolution in host specialist ectomycorrhizal fungi.</title>
        <authorList>
            <person name="Lofgren L.A."/>
            <person name="Nguyen N.H."/>
            <person name="Vilgalys R."/>
            <person name="Ruytinx J."/>
            <person name="Liao H.L."/>
            <person name="Branco S."/>
            <person name="Kuo A."/>
            <person name="LaButti K."/>
            <person name="Lipzen A."/>
            <person name="Andreopoulos W."/>
            <person name="Pangilinan J."/>
            <person name="Riley R."/>
            <person name="Hundley H."/>
            <person name="Na H."/>
            <person name="Barry K."/>
            <person name="Grigoriev I.V."/>
            <person name="Stajich J.E."/>
            <person name="Kennedy P.G."/>
        </authorList>
    </citation>
    <scope>NUCLEOTIDE SEQUENCE</scope>
    <source>
        <strain evidence="1">MN1</strain>
    </source>
</reference>
<protein>
    <submittedName>
        <fullName evidence="1">Uncharacterized protein</fullName>
    </submittedName>
</protein>
<dbReference type="Proteomes" id="UP000807769">
    <property type="component" value="Unassembled WGS sequence"/>
</dbReference>
<evidence type="ECO:0000313" key="2">
    <source>
        <dbReference type="Proteomes" id="UP000807769"/>
    </source>
</evidence>
<dbReference type="EMBL" id="JABBWG010000064">
    <property type="protein sequence ID" value="KAG1803963.1"/>
    <property type="molecule type" value="Genomic_DNA"/>
</dbReference>
<sequence>MRSPDIGHNLNMPPPVTVTALRPDHRDTLHSSSAFLIFHLFWRGRKIPLTYAVLPILNLPNATAFGSLISGIHRNLSITASNNLQELIQGILAVGGAAVRADRRDILPSLALSVRTLAYLNDRSGTVDVLPEYFNIPFDSVWNRSRSVITYRMLRFEQLAELLFTSALQV</sequence>
<evidence type="ECO:0000313" key="1">
    <source>
        <dbReference type="EMBL" id="KAG1803963.1"/>
    </source>
</evidence>
<dbReference type="GeneID" id="64635207"/>
<dbReference type="AlphaFoldDB" id="A0A9P7J5N1"/>
<comment type="caution">
    <text evidence="1">The sequence shown here is derived from an EMBL/GenBank/DDBJ whole genome shotgun (WGS) entry which is preliminary data.</text>
</comment>
<name>A0A9P7J5N1_9AGAM</name>
<accession>A0A9P7J5N1</accession>
<dbReference type="RefSeq" id="XP_041186661.1">
    <property type="nucleotide sequence ID" value="XM_041341191.1"/>
</dbReference>
<gene>
    <name evidence="1" type="ORF">BJ212DRAFT_1486924</name>
</gene>
<keyword evidence="2" id="KW-1185">Reference proteome</keyword>
<proteinExistence type="predicted"/>
<organism evidence="1 2">
    <name type="scientific">Suillus subaureus</name>
    <dbReference type="NCBI Taxonomy" id="48587"/>
    <lineage>
        <taxon>Eukaryota</taxon>
        <taxon>Fungi</taxon>
        <taxon>Dikarya</taxon>
        <taxon>Basidiomycota</taxon>
        <taxon>Agaricomycotina</taxon>
        <taxon>Agaricomycetes</taxon>
        <taxon>Agaricomycetidae</taxon>
        <taxon>Boletales</taxon>
        <taxon>Suillineae</taxon>
        <taxon>Suillaceae</taxon>
        <taxon>Suillus</taxon>
    </lineage>
</organism>